<name>A0A5A8F0A3_9BACT</name>
<dbReference type="InterPro" id="IPR050570">
    <property type="entry name" value="Cell_wall_metabolism_enzyme"/>
</dbReference>
<feature type="coiled-coil region" evidence="2">
    <location>
        <begin position="31"/>
        <end position="107"/>
    </location>
</feature>
<evidence type="ECO:0000256" key="1">
    <source>
        <dbReference type="ARBA" id="ARBA00022729"/>
    </source>
</evidence>
<dbReference type="CDD" id="cd12797">
    <property type="entry name" value="M23_peptidase"/>
    <property type="match status" value="1"/>
</dbReference>
<dbReference type="GO" id="GO:0004222">
    <property type="term" value="F:metalloendopeptidase activity"/>
    <property type="evidence" value="ECO:0007669"/>
    <property type="project" value="TreeGrafter"/>
</dbReference>
<evidence type="ECO:0000313" key="5">
    <source>
        <dbReference type="Proteomes" id="UP000322876"/>
    </source>
</evidence>
<sequence>MIIRIILIFIIIFNVSFAEIIEEYDSVIKYLNKVKKEIKNETKKLDTILRSKETIEKKLKSLEISIKKQKDILKKVDYKMQKLIKERKEIEYKIKKLDTESNFLKERIRKLNIYLLDNQKYLRLKLLFFTKKYYEVKNNFELLENINLKIYDLIKEYQDIQNRLKTLHNEVKNKLADIIAIKRLKISIINKLEDEKLQQKQLVAILKEDENSIKQYLAVLKSKEDELERRFKNLDNQLVKNGDKEIVNSAFFKNKGNLPWPVEGNVIEFFGPKEIKGFKGKIYNKGIKIQITGDGYVRSIFDGDVKYIDWVRGLGNIVIINHDKFFYTLYANIDEVLVKKNQKVKKGDKIGIIDVDLNNKSAYLYFEIRKESKAVNPLKWLKKEVVE</sequence>
<dbReference type="InterPro" id="IPR011055">
    <property type="entry name" value="Dup_hybrid_motif"/>
</dbReference>
<dbReference type="Gene3D" id="2.70.70.10">
    <property type="entry name" value="Glucose Permease (Domain IIA)"/>
    <property type="match status" value="1"/>
</dbReference>
<evidence type="ECO:0000259" key="3">
    <source>
        <dbReference type="Pfam" id="PF01551"/>
    </source>
</evidence>
<keyword evidence="1" id="KW-0732">Signal</keyword>
<dbReference type="EMBL" id="VFJB01000008">
    <property type="protein sequence ID" value="KAA0257406.1"/>
    <property type="molecule type" value="Genomic_DNA"/>
</dbReference>
<evidence type="ECO:0000313" key="4">
    <source>
        <dbReference type="EMBL" id="KAA0257406.1"/>
    </source>
</evidence>
<evidence type="ECO:0000256" key="2">
    <source>
        <dbReference type="SAM" id="Coils"/>
    </source>
</evidence>
<keyword evidence="5" id="KW-1185">Reference proteome</keyword>
<feature type="coiled-coil region" evidence="2">
    <location>
        <begin position="143"/>
        <end position="237"/>
    </location>
</feature>
<dbReference type="Pfam" id="PF01551">
    <property type="entry name" value="Peptidase_M23"/>
    <property type="match status" value="1"/>
</dbReference>
<dbReference type="Proteomes" id="UP000322876">
    <property type="component" value="Unassembled WGS sequence"/>
</dbReference>
<dbReference type="PANTHER" id="PTHR21666:SF289">
    <property type="entry name" value="L-ALA--D-GLU ENDOPEPTIDASE"/>
    <property type="match status" value="1"/>
</dbReference>
<proteinExistence type="predicted"/>
<accession>A0A5A8F0A3</accession>
<dbReference type="RefSeq" id="WP_149267078.1">
    <property type="nucleotide sequence ID" value="NZ_VFJB01000008.1"/>
</dbReference>
<keyword evidence="2" id="KW-0175">Coiled coil</keyword>
<dbReference type="InterPro" id="IPR016047">
    <property type="entry name" value="M23ase_b-sheet_dom"/>
</dbReference>
<dbReference type="SUPFAM" id="SSF51261">
    <property type="entry name" value="Duplicated hybrid motif"/>
    <property type="match status" value="1"/>
</dbReference>
<protein>
    <recommendedName>
        <fullName evidence="3">M23ase beta-sheet core domain-containing protein</fullName>
    </recommendedName>
</protein>
<dbReference type="PANTHER" id="PTHR21666">
    <property type="entry name" value="PEPTIDASE-RELATED"/>
    <property type="match status" value="1"/>
</dbReference>
<reference evidence="4 5" key="1">
    <citation type="submission" date="2019-06" db="EMBL/GenBank/DDBJ databases">
        <title>Genomic insights into carbon and energy metabolism of Deferribacter autotrophicus revealed new metabolic traits in the phylum Deferribacteres.</title>
        <authorList>
            <person name="Slobodkin A.I."/>
            <person name="Slobodkina G.B."/>
            <person name="Allioux M."/>
            <person name="Alain K."/>
            <person name="Jebbar M."/>
            <person name="Shadrin V."/>
            <person name="Kublanov I.V."/>
            <person name="Toshchakov S.V."/>
            <person name="Bonch-Osmolovskaya E.A."/>
        </authorList>
    </citation>
    <scope>NUCLEOTIDE SEQUENCE [LARGE SCALE GENOMIC DNA]</scope>
    <source>
        <strain evidence="4 5">SL50</strain>
    </source>
</reference>
<organism evidence="4 5">
    <name type="scientific">Deferribacter autotrophicus</name>
    <dbReference type="NCBI Taxonomy" id="500465"/>
    <lineage>
        <taxon>Bacteria</taxon>
        <taxon>Pseudomonadati</taxon>
        <taxon>Deferribacterota</taxon>
        <taxon>Deferribacteres</taxon>
        <taxon>Deferribacterales</taxon>
        <taxon>Deferribacteraceae</taxon>
        <taxon>Deferribacter</taxon>
    </lineage>
</organism>
<dbReference type="AlphaFoldDB" id="A0A5A8F0A3"/>
<dbReference type="OrthoDB" id="9784703at2"/>
<comment type="caution">
    <text evidence="4">The sequence shown here is derived from an EMBL/GenBank/DDBJ whole genome shotgun (WGS) entry which is preliminary data.</text>
</comment>
<gene>
    <name evidence="4" type="ORF">FHQ18_10185</name>
</gene>
<feature type="domain" description="M23ase beta-sheet core" evidence="3">
    <location>
        <begin position="284"/>
        <end position="377"/>
    </location>
</feature>